<feature type="domain" description="Fibrinogen C-terminal" evidence="2">
    <location>
        <begin position="313"/>
        <end position="373"/>
    </location>
</feature>
<dbReference type="AlphaFoldDB" id="A0A1M7D7F4"/>
<dbReference type="SUPFAM" id="SSF56496">
    <property type="entry name" value="Fibrinogen C-terminal domain-like"/>
    <property type="match status" value="1"/>
</dbReference>
<dbReference type="NCBIfam" id="NF040941">
    <property type="entry name" value="GGGWT_bact"/>
    <property type="match status" value="1"/>
</dbReference>
<dbReference type="OrthoDB" id="1430919at2"/>
<feature type="chain" id="PRO_5012974840" description="Fibrinogen C-terminal domain-containing protein" evidence="1">
    <location>
        <begin position="19"/>
        <end position="533"/>
    </location>
</feature>
<dbReference type="STRING" id="1434701.SAMN05443634_1208"/>
<accession>A0A1M7D7F4</accession>
<feature type="signal peptide" evidence="1">
    <location>
        <begin position="1"/>
        <end position="18"/>
    </location>
</feature>
<evidence type="ECO:0000313" key="3">
    <source>
        <dbReference type="EMBL" id="SHL75384.1"/>
    </source>
</evidence>
<dbReference type="InterPro" id="IPR002181">
    <property type="entry name" value="Fibrinogen_a/b/g_C_dom"/>
</dbReference>
<reference evidence="4" key="1">
    <citation type="submission" date="2016-11" db="EMBL/GenBank/DDBJ databases">
        <authorList>
            <person name="Varghese N."/>
            <person name="Submissions S."/>
        </authorList>
    </citation>
    <scope>NUCLEOTIDE SEQUENCE [LARGE SCALE GENOMIC DNA]</scope>
    <source>
        <strain evidence="4">DSM 27989</strain>
    </source>
</reference>
<evidence type="ECO:0000313" key="4">
    <source>
        <dbReference type="Proteomes" id="UP000184120"/>
    </source>
</evidence>
<dbReference type="Proteomes" id="UP000184120">
    <property type="component" value="Unassembled WGS sequence"/>
</dbReference>
<dbReference type="Gene3D" id="3.90.215.10">
    <property type="entry name" value="Gamma Fibrinogen, chain A, domain 1"/>
    <property type="match status" value="1"/>
</dbReference>
<organism evidence="3 4">
    <name type="scientific">Chishuiella changwenlii</name>
    <dbReference type="NCBI Taxonomy" id="1434701"/>
    <lineage>
        <taxon>Bacteria</taxon>
        <taxon>Pseudomonadati</taxon>
        <taxon>Bacteroidota</taxon>
        <taxon>Flavobacteriia</taxon>
        <taxon>Flavobacteriales</taxon>
        <taxon>Weeksellaceae</taxon>
        <taxon>Chishuiella</taxon>
    </lineage>
</organism>
<dbReference type="InterPro" id="IPR036056">
    <property type="entry name" value="Fibrinogen-like_C"/>
</dbReference>
<proteinExistence type="predicted"/>
<dbReference type="RefSeq" id="WP_143147351.1">
    <property type="nucleotide sequence ID" value="NZ_BMFL01000018.1"/>
</dbReference>
<evidence type="ECO:0000256" key="1">
    <source>
        <dbReference type="SAM" id="SignalP"/>
    </source>
</evidence>
<gene>
    <name evidence="3" type="ORF">SAMN05443634_1208</name>
</gene>
<protein>
    <recommendedName>
        <fullName evidence="2">Fibrinogen C-terminal domain-containing protein</fullName>
    </recommendedName>
</protein>
<dbReference type="EMBL" id="FRBH01000020">
    <property type="protein sequence ID" value="SHL75384.1"/>
    <property type="molecule type" value="Genomic_DNA"/>
</dbReference>
<dbReference type="PROSITE" id="PS51406">
    <property type="entry name" value="FIBRINOGEN_C_2"/>
    <property type="match status" value="1"/>
</dbReference>
<name>A0A1M7D7F4_9FLAO</name>
<sequence>MKKILFFLILHLSYLSFSQVGIGTTTPRGDLDINNPLTNTNGLVLPTNASAANMQNPQGDNLAPGTVMYDSSANCIRYYEKNIANDSIQKWSNCLLTDRENPPSIDYIAVDPSFTGNYSQNVAMTSANTFRVAVTNTSFATVALNFARTDLMLSGVEGVEASSVSPTTATLSPGQVQLLTYTLTGTPTNCGTLTGTWKKLNLQYATNVYVRQSVNYVCNQGSWNNSVAPEYKLNGLVPGVSYTGTYTIPYTGSSESGCELQLPAETITQNGLTLTYTGGPVSSTGTITYTLSGTYTGPAYVAAVTFTTSSGCQIYLGLCSSCKDILTKLPGTPDGVYKIDPDQGGTTYSTMNAQCDMTTDGGGWTMVLNYLHRTGTSPAISVRTYLPVIGSSTLGTNEAGNASIWGHGNRALQAALKPTEYRFYGLSSGHNRVMNFKTAHTGSINYFTTGTGSASGIQNSFTPLSGHTTNLPATANTFLTQFQGSDNLELLNPSFYNSSIGTSIRWYINTNIWEMDEQTSSNVRSTLHRVWVR</sequence>
<keyword evidence="1" id="KW-0732">Signal</keyword>
<evidence type="ECO:0000259" key="2">
    <source>
        <dbReference type="PROSITE" id="PS51406"/>
    </source>
</evidence>
<dbReference type="InterPro" id="IPR014716">
    <property type="entry name" value="Fibrinogen_a/b/g_C_1"/>
</dbReference>